<reference evidence="3" key="1">
    <citation type="submission" date="2018-04" db="EMBL/GenBank/DDBJ databases">
        <authorList>
            <person name="Liu S."/>
            <person name="Wang Z."/>
            <person name="Li J."/>
        </authorList>
    </citation>
    <scope>NUCLEOTIDE SEQUENCE [LARGE SCALE GENOMIC DNA]</scope>
    <source>
        <strain evidence="3">2189</strain>
    </source>
</reference>
<evidence type="ECO:0000259" key="1">
    <source>
        <dbReference type="Pfam" id="PF09848"/>
    </source>
</evidence>
<dbReference type="KEGG" id="cyz:C3B44_02590"/>
<dbReference type="Pfam" id="PF09848">
    <property type="entry name" value="SLFN-g3_helicase"/>
    <property type="match status" value="1"/>
</dbReference>
<keyword evidence="3" id="KW-1185">Reference proteome</keyword>
<dbReference type="Proteomes" id="UP000244989">
    <property type="component" value="Unassembled WGS sequence"/>
</dbReference>
<comment type="caution">
    <text evidence="2">The sequence shown here is derived from an EMBL/GenBank/DDBJ whole genome shotgun (WGS) entry which is preliminary data.</text>
</comment>
<evidence type="ECO:0000313" key="3">
    <source>
        <dbReference type="Proteomes" id="UP000244989"/>
    </source>
</evidence>
<dbReference type="InterPro" id="IPR018647">
    <property type="entry name" value="SLFN_3-like_DNA/RNA_helicase"/>
</dbReference>
<evidence type="ECO:0000313" key="2">
    <source>
        <dbReference type="EMBL" id="PWC01849.1"/>
    </source>
</evidence>
<sequence length="628" mass="71262">MTGKPHPVVERFPFSRTELDEFISRAEAKGGEDEILLLKYPTVYVVYRKTGENYSVYVGETNSIVQRTETHLTEGKTRPAAARVVEGEEPGELDDVEEKSKAARSYWADFREEGSEIFVIGHSLFNKSMTLDVEDKLMLFLSSSEGVARANKGAHKGGVDLLNARGNTQGRYFTEKYVDEAFSAIWRKLRRHDKKLFPLESLIRQSALFKASPFHKLNEEQLTAKVEILKAIDAASRETDRQPSTQSGKLVLVKGAAGTGKTVLLSSVFFELFQDEPGAEESVFDFQSFDAYLLVNHDEMCTVYTQIAETLGISDGKNLRVMKPTKFINEHDPAKPVDVVLVDEAHLLWTQGKQSYRGKNMLKDLLDRARVVIPVFDESQIMAGNQYWTPEELDALYERADHTVLLKEQMRIDSAGPAEEWIRSIIDDGVIHPVPKDSRYEIRVFESPQALHETVKQRAQKDEESDFKNGISRLIATYDWDFKRSEREDGQTWDVVIGGWRLPWNNQISKKATKRGEKKRSWAEKGYTLDEVGSTFTVQGFDLNYAGVIIGPSVKYREGRIVFDGEESKNKGFTDRRTIVKDGKKVKVSLVEELLRNQLNVLLTRGVHGLYLFAVDEELQQALLAASR</sequence>
<dbReference type="OrthoDB" id="3193269at2"/>
<gene>
    <name evidence="2" type="ORF">DF222_05675</name>
</gene>
<accession>A0A2U1T780</accession>
<name>A0A2U1T780_9CORY</name>
<dbReference type="SUPFAM" id="SSF52540">
    <property type="entry name" value="P-loop containing nucleoside triphosphate hydrolases"/>
    <property type="match status" value="1"/>
</dbReference>
<proteinExistence type="predicted"/>
<dbReference type="InterPro" id="IPR027417">
    <property type="entry name" value="P-loop_NTPase"/>
</dbReference>
<dbReference type="Gene3D" id="3.40.50.300">
    <property type="entry name" value="P-loop containing nucleotide triphosphate hydrolases"/>
    <property type="match status" value="1"/>
</dbReference>
<feature type="domain" description="Schlafen group 3-like DNA/RNA helicase" evidence="1">
    <location>
        <begin position="249"/>
        <end position="616"/>
    </location>
</feature>
<dbReference type="EMBL" id="QEEZ01000008">
    <property type="protein sequence ID" value="PWC01849.1"/>
    <property type="molecule type" value="Genomic_DNA"/>
</dbReference>
<protein>
    <submittedName>
        <fullName evidence="2">DUF2075 domain-containing protein</fullName>
    </submittedName>
</protein>
<organism evidence="2 3">
    <name type="scientific">Corynebacterium yudongzhengii</name>
    <dbReference type="NCBI Taxonomy" id="2080740"/>
    <lineage>
        <taxon>Bacteria</taxon>
        <taxon>Bacillati</taxon>
        <taxon>Actinomycetota</taxon>
        <taxon>Actinomycetes</taxon>
        <taxon>Mycobacteriales</taxon>
        <taxon>Corynebacteriaceae</taxon>
        <taxon>Corynebacterium</taxon>
    </lineage>
</organism>
<dbReference type="AlphaFoldDB" id="A0A2U1T780"/>